<feature type="transmembrane region" description="Helical" evidence="1">
    <location>
        <begin position="166"/>
        <end position="185"/>
    </location>
</feature>
<keyword evidence="3" id="KW-0808">Transferase</keyword>
<name>A0ABZ2L6T4_9BACT</name>
<feature type="transmembrane region" description="Helical" evidence="1">
    <location>
        <begin position="264"/>
        <end position="288"/>
    </location>
</feature>
<evidence type="ECO:0000313" key="4">
    <source>
        <dbReference type="Proteomes" id="UP001374803"/>
    </source>
</evidence>
<dbReference type="PANTHER" id="PTHR23028">
    <property type="entry name" value="ACETYLTRANSFERASE"/>
    <property type="match status" value="1"/>
</dbReference>
<keyword evidence="1" id="KW-0812">Transmembrane</keyword>
<sequence>MAATTKTYNTRSDALDGLRAIAALLVAFYHCGAEFRSSPLVIPGFTGVLIFFVLSGYLVSKPFVQALAAGTSLPLLSSYAIRRFLRIYPPYLGALIFFTALRYATHLHPPSASAFTAHALLYFNFMGGHSFFDINAAFWSLSIEAQFYVLLPMSAWLVARVVGTRHAALALILLFVGVGLVSRVLEFTYPVAGNESHFVLPTSFLDLFGVGMLVAYVEPRAAITFSRSPRQRGVLWLIGIGVFLAANHWCLYDAGRADYLRTDIFSYATLYPLVCCLGAGVAVLAICVQPADTKLPILSWRPLVAIGHISYSVYLYHVAVQLAFFAALPHLPRGYELYLTSHHWLTGFLTLPFVLVTSAIAYRLVELPTMRYGTIWSKAVVQRAAIARPG</sequence>
<feature type="domain" description="Acyltransferase 3" evidence="2">
    <location>
        <begin position="14"/>
        <end position="361"/>
    </location>
</feature>
<feature type="transmembrane region" description="Helical" evidence="1">
    <location>
        <begin position="233"/>
        <end position="252"/>
    </location>
</feature>
<evidence type="ECO:0000313" key="3">
    <source>
        <dbReference type="EMBL" id="WXB06482.1"/>
    </source>
</evidence>
<keyword evidence="1" id="KW-0472">Membrane</keyword>
<dbReference type="PANTHER" id="PTHR23028:SF53">
    <property type="entry name" value="ACYL_TRANSF_3 DOMAIN-CONTAINING PROTEIN"/>
    <property type="match status" value="1"/>
</dbReference>
<feature type="transmembrane region" description="Helical" evidence="1">
    <location>
        <begin position="197"/>
        <end position="217"/>
    </location>
</feature>
<dbReference type="GO" id="GO:0016746">
    <property type="term" value="F:acyltransferase activity"/>
    <property type="evidence" value="ECO:0007669"/>
    <property type="project" value="UniProtKB-KW"/>
</dbReference>
<keyword evidence="3" id="KW-0012">Acyltransferase</keyword>
<reference evidence="3" key="1">
    <citation type="submission" date="2021-12" db="EMBL/GenBank/DDBJ databases">
        <title>Discovery of the Pendulisporaceae a myxobacterial family with distinct sporulation behavior and unique specialized metabolism.</title>
        <authorList>
            <person name="Garcia R."/>
            <person name="Popoff A."/>
            <person name="Bader C.D."/>
            <person name="Loehr J."/>
            <person name="Walesch S."/>
            <person name="Walt C."/>
            <person name="Boldt J."/>
            <person name="Bunk B."/>
            <person name="Haeckl F.J.F.P.J."/>
            <person name="Gunesch A.P."/>
            <person name="Birkelbach J."/>
            <person name="Nuebel U."/>
            <person name="Pietschmann T."/>
            <person name="Bach T."/>
            <person name="Mueller R."/>
        </authorList>
    </citation>
    <scope>NUCLEOTIDE SEQUENCE</scope>
    <source>
        <strain evidence="3">MSr11367</strain>
    </source>
</reference>
<dbReference type="Proteomes" id="UP001374803">
    <property type="component" value="Chromosome"/>
</dbReference>
<organism evidence="3 4">
    <name type="scientific">Pendulispora rubella</name>
    <dbReference type="NCBI Taxonomy" id="2741070"/>
    <lineage>
        <taxon>Bacteria</taxon>
        <taxon>Pseudomonadati</taxon>
        <taxon>Myxococcota</taxon>
        <taxon>Myxococcia</taxon>
        <taxon>Myxococcales</taxon>
        <taxon>Sorangiineae</taxon>
        <taxon>Pendulisporaceae</taxon>
        <taxon>Pendulispora</taxon>
    </lineage>
</organism>
<dbReference type="InterPro" id="IPR050879">
    <property type="entry name" value="Acyltransferase_3"/>
</dbReference>
<evidence type="ECO:0000256" key="1">
    <source>
        <dbReference type="SAM" id="Phobius"/>
    </source>
</evidence>
<proteinExistence type="predicted"/>
<protein>
    <submittedName>
        <fullName evidence="3">Acyltransferase</fullName>
    </submittedName>
</protein>
<feature type="transmembrane region" description="Helical" evidence="1">
    <location>
        <begin position="136"/>
        <end position="159"/>
    </location>
</feature>
<dbReference type="InterPro" id="IPR002656">
    <property type="entry name" value="Acyl_transf_3_dom"/>
</dbReference>
<feature type="transmembrane region" description="Helical" evidence="1">
    <location>
        <begin position="88"/>
        <end position="105"/>
    </location>
</feature>
<evidence type="ECO:0000259" key="2">
    <source>
        <dbReference type="Pfam" id="PF01757"/>
    </source>
</evidence>
<feature type="transmembrane region" description="Helical" evidence="1">
    <location>
        <begin position="40"/>
        <end position="57"/>
    </location>
</feature>
<feature type="transmembrane region" description="Helical" evidence="1">
    <location>
        <begin position="343"/>
        <end position="365"/>
    </location>
</feature>
<accession>A0ABZ2L6T4</accession>
<dbReference type="Pfam" id="PF01757">
    <property type="entry name" value="Acyl_transf_3"/>
    <property type="match status" value="1"/>
</dbReference>
<keyword evidence="1" id="KW-1133">Transmembrane helix</keyword>
<dbReference type="EMBL" id="CP089983">
    <property type="protein sequence ID" value="WXB06482.1"/>
    <property type="molecule type" value="Genomic_DNA"/>
</dbReference>
<feature type="transmembrane region" description="Helical" evidence="1">
    <location>
        <begin position="63"/>
        <end position="81"/>
    </location>
</feature>
<gene>
    <name evidence="3" type="ORF">LVJ94_04390</name>
</gene>
<feature type="transmembrane region" description="Helical" evidence="1">
    <location>
        <begin position="309"/>
        <end position="331"/>
    </location>
</feature>
<dbReference type="RefSeq" id="WP_394836130.1">
    <property type="nucleotide sequence ID" value="NZ_CP089929.1"/>
</dbReference>
<keyword evidence="4" id="KW-1185">Reference proteome</keyword>